<gene>
    <name evidence="2" type="ORF">FHX52_2222</name>
</gene>
<dbReference type="AlphaFoldDB" id="A0A543PYA4"/>
<name>A0A543PYA4_9MICO</name>
<dbReference type="InterPro" id="IPR027417">
    <property type="entry name" value="P-loop_NTPase"/>
</dbReference>
<reference evidence="2 3" key="1">
    <citation type="submission" date="2019-06" db="EMBL/GenBank/DDBJ databases">
        <title>Sequencing the genomes of 1000 actinobacteria strains.</title>
        <authorList>
            <person name="Klenk H.-P."/>
        </authorList>
    </citation>
    <scope>NUCLEOTIDE SEQUENCE [LARGE SCALE GENOMIC DNA]</scope>
    <source>
        <strain evidence="2 3">DSM 21776</strain>
    </source>
</reference>
<dbReference type="Pfam" id="PF07693">
    <property type="entry name" value="KAP_NTPase"/>
    <property type="match status" value="1"/>
</dbReference>
<evidence type="ECO:0000313" key="2">
    <source>
        <dbReference type="EMBL" id="TQN49063.1"/>
    </source>
</evidence>
<dbReference type="RefSeq" id="WP_141821912.1">
    <property type="nucleotide sequence ID" value="NZ_BAAAQC010000013.1"/>
</dbReference>
<sequence>MFDATWNDEPLSGPGGDTLATSHVAKTAADVISAAHSAEGSVVFGLSGPWGSGKTSLIEMTRRYLTDEHSSQGWRIVDFTPWSTSGVDVMLTEFYATIASALPTQGAKTARKALTGLVQVSAIGLKAVPGAGPALSGGAEALAKRLTATNWQRSFNAVSMALRDLGLRILVIVDDIDRLQRDELVALLKVVRLLGRFPGVTYLLAYDEGTLFSNLQSADLGAEGREGARLFMEKIVQYPLTVPPLLRSQMLNMLDSGIASALSELEREINEADYRLSMHVDEFESQLTTPRSVARFLAQIRLHLSMHAVGEIDDVDLILLTFLRVQFPDVYARLPRWRRRLTHSPSMWEMASESNKSVDWSPLTEGIGGEESRADARAILTSLFPAIKGDASREGPHVSSTDYFNRYFVHAVPPDDISDSMIDDALQQAMTQGAGIDRMSSMLNDANHDRADLAYRKLVRHPLNKEPSTVSTVLIENVMSILPELDDRSGRGILGLTMRDNVVRWAGDLLRRLGTGTPPSVVAAAVSACGELSLRLNVLWMAARTGESEAAVPLPLTDAVAQGVRDAFPEFLRHLELRDAAPAEQHVHVHLDFVAAFGDVDTAKNKIYELLDREVTVEDVAARCLTLQYLYVEKPVARLGDFDQSLFARFAPAEDQLYTTDIVANVDREDLSWANRRRYVRGRVKAPM</sequence>
<accession>A0A543PYA4</accession>
<dbReference type="PANTHER" id="PTHR22674">
    <property type="entry name" value="NTPASE, KAP FAMILY P-LOOP DOMAIN-CONTAINING 1"/>
    <property type="match status" value="1"/>
</dbReference>
<dbReference type="InterPro" id="IPR052754">
    <property type="entry name" value="NTPase_KAP_P-loop"/>
</dbReference>
<organism evidence="2 3">
    <name type="scientific">Humibacillus xanthopallidus</name>
    <dbReference type="NCBI Taxonomy" id="412689"/>
    <lineage>
        <taxon>Bacteria</taxon>
        <taxon>Bacillati</taxon>
        <taxon>Actinomycetota</taxon>
        <taxon>Actinomycetes</taxon>
        <taxon>Micrococcales</taxon>
        <taxon>Intrasporangiaceae</taxon>
        <taxon>Humibacillus</taxon>
    </lineage>
</organism>
<dbReference type="PANTHER" id="PTHR22674:SF6">
    <property type="entry name" value="NTPASE KAP FAMILY P-LOOP DOMAIN-CONTAINING PROTEIN 1"/>
    <property type="match status" value="1"/>
</dbReference>
<comment type="caution">
    <text evidence="2">The sequence shown here is derived from an EMBL/GenBank/DDBJ whole genome shotgun (WGS) entry which is preliminary data.</text>
</comment>
<feature type="domain" description="KAP NTPase" evidence="1">
    <location>
        <begin position="22"/>
        <end position="303"/>
    </location>
</feature>
<evidence type="ECO:0000259" key="1">
    <source>
        <dbReference type="Pfam" id="PF07693"/>
    </source>
</evidence>
<dbReference type="EMBL" id="VFQF01000001">
    <property type="protein sequence ID" value="TQN49063.1"/>
    <property type="molecule type" value="Genomic_DNA"/>
</dbReference>
<proteinExistence type="predicted"/>
<dbReference type="InterPro" id="IPR011646">
    <property type="entry name" value="KAP_P-loop"/>
</dbReference>
<dbReference type="Gene3D" id="3.40.50.300">
    <property type="entry name" value="P-loop containing nucleotide triphosphate hydrolases"/>
    <property type="match status" value="1"/>
</dbReference>
<protein>
    <submittedName>
        <fullName evidence="2">KAP-like P-loop domain-containing protein</fullName>
    </submittedName>
</protein>
<dbReference type="OrthoDB" id="88903at2"/>
<dbReference type="SUPFAM" id="SSF52540">
    <property type="entry name" value="P-loop containing nucleoside triphosphate hydrolases"/>
    <property type="match status" value="1"/>
</dbReference>
<dbReference type="Proteomes" id="UP000320085">
    <property type="component" value="Unassembled WGS sequence"/>
</dbReference>
<evidence type="ECO:0000313" key="3">
    <source>
        <dbReference type="Proteomes" id="UP000320085"/>
    </source>
</evidence>